<accession>A0A914B712</accession>
<keyword evidence="3" id="KW-1185">Reference proteome</keyword>
<name>A0A914B712_PATMI</name>
<evidence type="ECO:0000313" key="2">
    <source>
        <dbReference type="EnsemblMetazoa" id="XP_038071605.1"/>
    </source>
</evidence>
<dbReference type="OrthoDB" id="10486335at2759"/>
<reference evidence="2" key="1">
    <citation type="submission" date="2022-11" db="UniProtKB">
        <authorList>
            <consortium name="EnsemblMetazoa"/>
        </authorList>
    </citation>
    <scope>IDENTIFICATION</scope>
</reference>
<sequence>MGIGVSSCIGRRKKVGKYRVNDPRRARNECLATLSDFGMKDGELCVRYKGLNQPLPRPLEAQAKKVTVAADEVDAVPGDNEKNEAVEEMMTCHNHGPLPAGVDGGTEVPHPDLPKGVTCITCAATIMEKGQEQEMGEKVLLDKDTAKATQETRTVEEDKDAVTANAEDGKLTDQGKDTVKSDPASGDKTARGPRRRRRHNALDKAHPAVVKAE</sequence>
<organism evidence="2 3">
    <name type="scientific">Patiria miniata</name>
    <name type="common">Bat star</name>
    <name type="synonym">Asterina miniata</name>
    <dbReference type="NCBI Taxonomy" id="46514"/>
    <lineage>
        <taxon>Eukaryota</taxon>
        <taxon>Metazoa</taxon>
        <taxon>Echinodermata</taxon>
        <taxon>Eleutherozoa</taxon>
        <taxon>Asterozoa</taxon>
        <taxon>Asteroidea</taxon>
        <taxon>Valvatacea</taxon>
        <taxon>Valvatida</taxon>
        <taxon>Asterinidae</taxon>
        <taxon>Patiria</taxon>
    </lineage>
</organism>
<protein>
    <submittedName>
        <fullName evidence="2">Uncharacterized protein</fullName>
    </submittedName>
</protein>
<feature type="compositionally biased region" description="Basic and acidic residues" evidence="1">
    <location>
        <begin position="200"/>
        <end position="213"/>
    </location>
</feature>
<dbReference type="EnsemblMetazoa" id="XM_038215677.1">
    <property type="protein sequence ID" value="XP_038071605.1"/>
    <property type="gene ID" value="LOC119740393"/>
</dbReference>
<dbReference type="AlphaFoldDB" id="A0A914B712"/>
<proteinExistence type="predicted"/>
<feature type="compositionally biased region" description="Basic and acidic residues" evidence="1">
    <location>
        <begin position="167"/>
        <end position="180"/>
    </location>
</feature>
<dbReference type="RefSeq" id="XP_038071605.1">
    <property type="nucleotide sequence ID" value="XM_038215677.1"/>
</dbReference>
<evidence type="ECO:0000256" key="1">
    <source>
        <dbReference type="SAM" id="MobiDB-lite"/>
    </source>
</evidence>
<evidence type="ECO:0000313" key="3">
    <source>
        <dbReference type="Proteomes" id="UP000887568"/>
    </source>
</evidence>
<dbReference type="Proteomes" id="UP000887568">
    <property type="component" value="Unplaced"/>
</dbReference>
<feature type="region of interest" description="Disordered" evidence="1">
    <location>
        <begin position="149"/>
        <end position="213"/>
    </location>
</feature>
<dbReference type="OMA" id="EEMMTCH"/>
<dbReference type="GeneID" id="119740393"/>